<dbReference type="Proteomes" id="UP001196565">
    <property type="component" value="Unassembled WGS sequence"/>
</dbReference>
<dbReference type="Pfam" id="PF04343">
    <property type="entry name" value="DUF488"/>
    <property type="match status" value="1"/>
</dbReference>
<gene>
    <name evidence="1" type="ORF">KPL78_21430</name>
</gene>
<name>A0ABS7ADR3_9PROT</name>
<dbReference type="RefSeq" id="WP_219765013.1">
    <property type="nucleotide sequence ID" value="NZ_JAHYBZ010000008.1"/>
</dbReference>
<dbReference type="Gene3D" id="3.40.50.2000">
    <property type="entry name" value="Glycogen Phosphorylase B"/>
    <property type="match status" value="1"/>
</dbReference>
<dbReference type="PIRSF" id="PIRSF024492">
    <property type="entry name" value="UCP024492"/>
    <property type="match status" value="1"/>
</dbReference>
<keyword evidence="2" id="KW-1185">Reference proteome</keyword>
<proteinExistence type="predicted"/>
<sequence length="143" mass="15198">MTEEVLTVGYENTTPAGLISALQDSGVRVLVDVRALANSRKPGFAKTALSAALEQAGIGYLHLRALGTPAEGRASVRSGKPAEMRRIFARHLAGTEAQAALANLSDLARQQRVCLLCLEADPQHCHRTLVAEAVGLPVVHLRP</sequence>
<dbReference type="InterPro" id="IPR007438">
    <property type="entry name" value="DUF488"/>
</dbReference>
<organism evidence="1 2">
    <name type="scientific">Roseomonas alba</name>
    <dbReference type="NCBI Taxonomy" id="2846776"/>
    <lineage>
        <taxon>Bacteria</taxon>
        <taxon>Pseudomonadati</taxon>
        <taxon>Pseudomonadota</taxon>
        <taxon>Alphaproteobacteria</taxon>
        <taxon>Acetobacterales</taxon>
        <taxon>Roseomonadaceae</taxon>
        <taxon>Roseomonas</taxon>
    </lineage>
</organism>
<dbReference type="EMBL" id="JAHYBZ010000008">
    <property type="protein sequence ID" value="MBW6400437.1"/>
    <property type="molecule type" value="Genomic_DNA"/>
</dbReference>
<dbReference type="PANTHER" id="PTHR39337:SF1">
    <property type="entry name" value="BLR5642 PROTEIN"/>
    <property type="match status" value="1"/>
</dbReference>
<comment type="caution">
    <text evidence="1">The sequence shown here is derived from an EMBL/GenBank/DDBJ whole genome shotgun (WGS) entry which is preliminary data.</text>
</comment>
<accession>A0ABS7ADR3</accession>
<dbReference type="InterPro" id="IPR014519">
    <property type="entry name" value="UCP024492"/>
</dbReference>
<evidence type="ECO:0000313" key="2">
    <source>
        <dbReference type="Proteomes" id="UP001196565"/>
    </source>
</evidence>
<protein>
    <submittedName>
        <fullName evidence="1">DUF488 domain-containing protein</fullName>
    </submittedName>
</protein>
<evidence type="ECO:0000313" key="1">
    <source>
        <dbReference type="EMBL" id="MBW6400437.1"/>
    </source>
</evidence>
<reference evidence="1 2" key="1">
    <citation type="submission" date="2021-07" db="EMBL/GenBank/DDBJ databases">
        <authorList>
            <person name="So Y."/>
        </authorList>
    </citation>
    <scope>NUCLEOTIDE SEQUENCE [LARGE SCALE GENOMIC DNA]</scope>
    <source>
        <strain evidence="1 2">HJA6</strain>
    </source>
</reference>
<dbReference type="PANTHER" id="PTHR39337">
    <property type="entry name" value="BLR5642 PROTEIN"/>
    <property type="match status" value="1"/>
</dbReference>